<dbReference type="GO" id="GO:0043709">
    <property type="term" value="P:cell adhesion involved in single-species biofilm formation"/>
    <property type="evidence" value="ECO:0007669"/>
    <property type="project" value="TreeGrafter"/>
</dbReference>
<feature type="domain" description="GGDEF" evidence="1">
    <location>
        <begin position="64"/>
        <end position="196"/>
    </location>
</feature>
<reference evidence="2 3" key="1">
    <citation type="submission" date="2020-01" db="EMBL/GenBank/DDBJ databases">
        <title>Insect and environment-associated Actinomycetes.</title>
        <authorList>
            <person name="Currrie C."/>
            <person name="Chevrette M."/>
            <person name="Carlson C."/>
            <person name="Stubbendieck R."/>
            <person name="Wendt-Pienkowski E."/>
        </authorList>
    </citation>
    <scope>NUCLEOTIDE SEQUENCE [LARGE SCALE GENOMIC DNA]</scope>
    <source>
        <strain evidence="2 3">SID11342</strain>
    </source>
</reference>
<dbReference type="RefSeq" id="WP_164342080.1">
    <property type="nucleotide sequence ID" value="NZ_JAAGLQ010000022.1"/>
</dbReference>
<dbReference type="GO" id="GO:1902201">
    <property type="term" value="P:negative regulation of bacterial-type flagellum-dependent cell motility"/>
    <property type="evidence" value="ECO:0007669"/>
    <property type="project" value="TreeGrafter"/>
</dbReference>
<evidence type="ECO:0000313" key="2">
    <source>
        <dbReference type="EMBL" id="NEA14143.1"/>
    </source>
</evidence>
<name>A0A6N9TW96_STRHA</name>
<dbReference type="PROSITE" id="PS50887">
    <property type="entry name" value="GGDEF"/>
    <property type="match status" value="1"/>
</dbReference>
<protein>
    <submittedName>
        <fullName evidence="2">GGDEF domain-containing protein</fullName>
    </submittedName>
</protein>
<dbReference type="PANTHER" id="PTHR45138:SF9">
    <property type="entry name" value="DIGUANYLATE CYCLASE DGCM-RELATED"/>
    <property type="match status" value="1"/>
</dbReference>
<dbReference type="InterPro" id="IPR029787">
    <property type="entry name" value="Nucleotide_cyclase"/>
</dbReference>
<dbReference type="AlphaFoldDB" id="A0A6N9TW96"/>
<proteinExistence type="predicted"/>
<dbReference type="GO" id="GO:0052621">
    <property type="term" value="F:diguanylate cyclase activity"/>
    <property type="evidence" value="ECO:0007669"/>
    <property type="project" value="TreeGrafter"/>
</dbReference>
<dbReference type="GO" id="GO:0005886">
    <property type="term" value="C:plasma membrane"/>
    <property type="evidence" value="ECO:0007669"/>
    <property type="project" value="TreeGrafter"/>
</dbReference>
<dbReference type="PANTHER" id="PTHR45138">
    <property type="entry name" value="REGULATORY COMPONENTS OF SENSORY TRANSDUCTION SYSTEM"/>
    <property type="match status" value="1"/>
</dbReference>
<dbReference type="InterPro" id="IPR000160">
    <property type="entry name" value="GGDEF_dom"/>
</dbReference>
<dbReference type="Gene3D" id="3.30.70.270">
    <property type="match status" value="1"/>
</dbReference>
<dbReference type="Pfam" id="PF00990">
    <property type="entry name" value="GGDEF"/>
    <property type="match status" value="1"/>
</dbReference>
<sequence>MTTALLPRKALHITAVALPLAGWTLHTTVLHRRLTAAHRDPLTGTWRREVFTTRAHRLLERYPDEVVLVLADADHFKRLNDTRGHAAGDTALAAIGARLTEWSGPRGVAGRLGGDEFAALARIEPRHQQLRLEHLARLMSRPVPYEGGLLPLAVSLGAATPAAVTSTSLPVLLRAADAAMYEGKHTGRAVLAGPQHATVPSINGRRAGRPGTHTLRRAA</sequence>
<organism evidence="2 3">
    <name type="scientific">Streptomyces halstedii</name>
    <dbReference type="NCBI Taxonomy" id="1944"/>
    <lineage>
        <taxon>Bacteria</taxon>
        <taxon>Bacillati</taxon>
        <taxon>Actinomycetota</taxon>
        <taxon>Actinomycetes</taxon>
        <taxon>Kitasatosporales</taxon>
        <taxon>Streptomycetaceae</taxon>
        <taxon>Streptomyces</taxon>
    </lineage>
</organism>
<evidence type="ECO:0000313" key="3">
    <source>
        <dbReference type="Proteomes" id="UP000471293"/>
    </source>
</evidence>
<dbReference type="Proteomes" id="UP000471293">
    <property type="component" value="Unassembled WGS sequence"/>
</dbReference>
<dbReference type="SUPFAM" id="SSF55073">
    <property type="entry name" value="Nucleotide cyclase"/>
    <property type="match status" value="1"/>
</dbReference>
<dbReference type="NCBIfam" id="TIGR00254">
    <property type="entry name" value="GGDEF"/>
    <property type="match status" value="1"/>
</dbReference>
<dbReference type="CDD" id="cd01949">
    <property type="entry name" value="GGDEF"/>
    <property type="match status" value="1"/>
</dbReference>
<dbReference type="InterPro" id="IPR043128">
    <property type="entry name" value="Rev_trsase/Diguanyl_cyclase"/>
</dbReference>
<gene>
    <name evidence="2" type="ORF">G3I29_00995</name>
</gene>
<accession>A0A6N9TW96</accession>
<evidence type="ECO:0000259" key="1">
    <source>
        <dbReference type="PROSITE" id="PS50887"/>
    </source>
</evidence>
<comment type="caution">
    <text evidence="2">The sequence shown here is derived from an EMBL/GenBank/DDBJ whole genome shotgun (WGS) entry which is preliminary data.</text>
</comment>
<dbReference type="EMBL" id="JAAGLQ010000022">
    <property type="protein sequence ID" value="NEA14143.1"/>
    <property type="molecule type" value="Genomic_DNA"/>
</dbReference>
<dbReference type="InterPro" id="IPR050469">
    <property type="entry name" value="Diguanylate_Cyclase"/>
</dbReference>
<dbReference type="SMART" id="SM00267">
    <property type="entry name" value="GGDEF"/>
    <property type="match status" value="1"/>
</dbReference>